<reference evidence="10 11" key="1">
    <citation type="submission" date="2016-07" db="EMBL/GenBank/DDBJ databases">
        <title>Pervasive Adenine N6-methylation of Active Genes in Fungi.</title>
        <authorList>
            <consortium name="DOE Joint Genome Institute"/>
            <person name="Mondo S.J."/>
            <person name="Dannebaum R.O."/>
            <person name="Kuo R.C."/>
            <person name="Labutti K."/>
            <person name="Haridas S."/>
            <person name="Kuo A."/>
            <person name="Salamov A."/>
            <person name="Ahrendt S.R."/>
            <person name="Lipzen A."/>
            <person name="Sullivan W."/>
            <person name="Andreopoulos W.B."/>
            <person name="Clum A."/>
            <person name="Lindquist E."/>
            <person name="Daum C."/>
            <person name="Ramamoorthy G.K."/>
            <person name="Gryganskyi A."/>
            <person name="Culley D."/>
            <person name="Magnuson J.K."/>
            <person name="James T.Y."/>
            <person name="O'Malley M.A."/>
            <person name="Stajich J.E."/>
            <person name="Spatafora J.W."/>
            <person name="Visel A."/>
            <person name="Grigoriev I.V."/>
        </authorList>
    </citation>
    <scope>NUCLEOTIDE SEQUENCE [LARGE SCALE GENOMIC DNA]</scope>
    <source>
        <strain evidence="10 11">CBS 931.73</strain>
    </source>
</reference>
<comment type="cofactor">
    <cofactor evidence="1">
        <name>FAD</name>
        <dbReference type="ChEBI" id="CHEBI:57692"/>
    </cofactor>
</comment>
<evidence type="ECO:0000256" key="2">
    <source>
        <dbReference type="ARBA" id="ARBA00009967"/>
    </source>
</evidence>
<dbReference type="PANTHER" id="PTHR15944">
    <property type="entry name" value="FARNESYLCYSTEINE LYASE"/>
    <property type="match status" value="1"/>
</dbReference>
<dbReference type="PANTHER" id="PTHR15944:SF0">
    <property type="entry name" value="PRENYLCYSTEINE LYASE DOMAIN-CONTAINING PROTEIN"/>
    <property type="match status" value="1"/>
</dbReference>
<evidence type="ECO:0000259" key="9">
    <source>
        <dbReference type="Pfam" id="PF07156"/>
    </source>
</evidence>
<keyword evidence="11" id="KW-1185">Reference proteome</keyword>
<gene>
    <name evidence="10" type="ORF">K493DRAFT_99159</name>
</gene>
<keyword evidence="4 8" id="KW-0732">Signal</keyword>
<feature type="signal peptide" evidence="8">
    <location>
        <begin position="1"/>
        <end position="19"/>
    </location>
</feature>
<evidence type="ECO:0000313" key="11">
    <source>
        <dbReference type="Proteomes" id="UP000193498"/>
    </source>
</evidence>
<dbReference type="Proteomes" id="UP000193498">
    <property type="component" value="Unassembled WGS sequence"/>
</dbReference>
<dbReference type="InterPro" id="IPR017046">
    <property type="entry name" value="Prenylcysteine_Oxase1"/>
</dbReference>
<keyword evidence="7" id="KW-0325">Glycoprotein</keyword>
<dbReference type="EMBL" id="MCFE01000076">
    <property type="protein sequence ID" value="ORY00933.1"/>
    <property type="molecule type" value="Genomic_DNA"/>
</dbReference>
<accession>A0A1Y1YSC7</accession>
<dbReference type="Gene3D" id="3.50.50.60">
    <property type="entry name" value="FAD/NAD(P)-binding domain"/>
    <property type="match status" value="1"/>
</dbReference>
<dbReference type="GO" id="GO:0030327">
    <property type="term" value="P:prenylated protein catabolic process"/>
    <property type="evidence" value="ECO:0007669"/>
    <property type="project" value="TreeGrafter"/>
</dbReference>
<dbReference type="STRING" id="1314790.A0A1Y1YSC7"/>
<organism evidence="10 11">
    <name type="scientific">Basidiobolus meristosporus CBS 931.73</name>
    <dbReference type="NCBI Taxonomy" id="1314790"/>
    <lineage>
        <taxon>Eukaryota</taxon>
        <taxon>Fungi</taxon>
        <taxon>Fungi incertae sedis</taxon>
        <taxon>Zoopagomycota</taxon>
        <taxon>Entomophthoromycotina</taxon>
        <taxon>Basidiobolomycetes</taxon>
        <taxon>Basidiobolales</taxon>
        <taxon>Basidiobolaceae</taxon>
        <taxon>Basidiobolus</taxon>
    </lineage>
</organism>
<dbReference type="AlphaFoldDB" id="A0A1Y1YSC7"/>
<evidence type="ECO:0000313" key="10">
    <source>
        <dbReference type="EMBL" id="ORY00933.1"/>
    </source>
</evidence>
<dbReference type="Pfam" id="PF07156">
    <property type="entry name" value="Prenylcys_lyase"/>
    <property type="match status" value="1"/>
</dbReference>
<dbReference type="InterPro" id="IPR036188">
    <property type="entry name" value="FAD/NAD-bd_sf"/>
</dbReference>
<evidence type="ECO:0000256" key="4">
    <source>
        <dbReference type="ARBA" id="ARBA00022729"/>
    </source>
</evidence>
<keyword evidence="3" id="KW-0285">Flavoprotein</keyword>
<keyword evidence="6" id="KW-0560">Oxidoreductase</keyword>
<protein>
    <submittedName>
        <fullName evidence="10">FAD/NAD(P)-binding domain-containing protein</fullName>
    </submittedName>
</protein>
<dbReference type="SUPFAM" id="SSF51905">
    <property type="entry name" value="FAD/NAD(P)-binding domain"/>
    <property type="match status" value="1"/>
</dbReference>
<evidence type="ECO:0000256" key="1">
    <source>
        <dbReference type="ARBA" id="ARBA00001974"/>
    </source>
</evidence>
<dbReference type="OrthoDB" id="437369at2759"/>
<feature type="chain" id="PRO_5013095979" evidence="8">
    <location>
        <begin position="20"/>
        <end position="533"/>
    </location>
</feature>
<evidence type="ECO:0000256" key="6">
    <source>
        <dbReference type="ARBA" id="ARBA00023002"/>
    </source>
</evidence>
<proteinExistence type="inferred from homology"/>
<feature type="domain" description="Prenylcysteine lyase" evidence="9">
    <location>
        <begin position="148"/>
        <end position="524"/>
    </location>
</feature>
<comment type="caution">
    <text evidence="10">The sequence shown here is derived from an EMBL/GenBank/DDBJ whole genome shotgun (WGS) entry which is preliminary data.</text>
</comment>
<evidence type="ECO:0000256" key="3">
    <source>
        <dbReference type="ARBA" id="ARBA00022630"/>
    </source>
</evidence>
<evidence type="ECO:0000256" key="5">
    <source>
        <dbReference type="ARBA" id="ARBA00022827"/>
    </source>
</evidence>
<dbReference type="Pfam" id="PF13450">
    <property type="entry name" value="NAD_binding_8"/>
    <property type="match status" value="1"/>
</dbReference>
<comment type="similarity">
    <text evidence="2">Belongs to the prenylcysteine oxidase family.</text>
</comment>
<dbReference type="GO" id="GO:0030328">
    <property type="term" value="P:prenylcysteine catabolic process"/>
    <property type="evidence" value="ECO:0007669"/>
    <property type="project" value="InterPro"/>
</dbReference>
<name>A0A1Y1YSC7_9FUNG</name>
<dbReference type="InterPro" id="IPR010795">
    <property type="entry name" value="Prenylcys_lyase"/>
</dbReference>
<evidence type="ECO:0000256" key="7">
    <source>
        <dbReference type="ARBA" id="ARBA00023180"/>
    </source>
</evidence>
<evidence type="ECO:0000256" key="8">
    <source>
        <dbReference type="SAM" id="SignalP"/>
    </source>
</evidence>
<dbReference type="GO" id="GO:0001735">
    <property type="term" value="F:prenylcysteine oxidase activity"/>
    <property type="evidence" value="ECO:0007669"/>
    <property type="project" value="InterPro"/>
</dbReference>
<sequence>MKFWLAQLLLAAHVVNVAAVRKVAIIGGGAGGTSAAYFLSRYNLNLTRCLPTSPVESCELNEPLFDIELYEKRTSLGGRVQTINFQGTTVDVGASIFVTANRHLRTLAEAFNLKLQGPTLANGIKPLLAIWDGAEFTYREASFMYHPKNWWEKAKLIWRYGLPSLMKVESTTQETIKKFEKIYDLLEEYQWETVEGILSRLELISLTEKSLLDYLVNDRGINKKLVEEFLAIASRVNYAQDVYNIHGLAGMISLAPTSKGQTIYRIDGGNNRFFVEMAKRSGANLLLNSAVKKITKVSTTNSASNPPTVCDFSLLRVQLAVEQENWMTSSNSCSSRASDKYVVHTSSGAKEYDSVIIATPLDLSDIELDLGPDRELIIPPVEYQTLHVTFVQGILNYTYFNFGENDILPTSIYTIPGHQPPFISISVLNRTTANSSFKLFSYEKLSSETLDTLFYFWDKSTILEKNWKAYPKMTPRNAIGSDHVHKVELDSTSVGGLYYVNGFEPFISTMETETISAKNIIHKIRGKFRYSAE</sequence>
<dbReference type="InParanoid" id="A0A1Y1YSC7"/>
<keyword evidence="5" id="KW-0274">FAD</keyword>